<evidence type="ECO:0000313" key="4">
    <source>
        <dbReference type="Proteomes" id="UP000037784"/>
    </source>
</evidence>
<feature type="transmembrane region" description="Helical" evidence="1">
    <location>
        <begin position="287"/>
        <end position="309"/>
    </location>
</feature>
<dbReference type="OrthoDB" id="145944at2"/>
<organism evidence="2 4">
    <name type="scientific">Ardenticatena maritima</name>
    <dbReference type="NCBI Taxonomy" id="872965"/>
    <lineage>
        <taxon>Bacteria</taxon>
        <taxon>Bacillati</taxon>
        <taxon>Chloroflexota</taxon>
        <taxon>Ardenticatenia</taxon>
        <taxon>Ardenticatenales</taxon>
        <taxon>Ardenticatenaceae</taxon>
        <taxon>Ardenticatena</taxon>
    </lineage>
</organism>
<gene>
    <name evidence="2" type="ORF">ARMA_0889</name>
    <name evidence="3" type="ORF">SE16_02960</name>
</gene>
<sequence length="550" mass="60910">MRTSKTSTFKWPTFPVLAALFVVLRLLMAVMYRPGGYLRPFPAIGQLGGSAFDWRGWLLYGVSPLEWLVRSLGSHAFSSELARQLAFTTFTLPFELLTLWCIYALVRDHLTEQRARRAAWVWGAFWFPVWLWLTSLNAVGAGLALLALWLAPRRRDVAVLVGVLAALWMPFALVFFAFLWATRQMRHTQRWALTAVLLAPFIFLPPQEEHLLMLLAAVAAGGAGAWAVILAALLSLLFVLHQPIAPFLLSVESRTLPLLTGGMVAGMVGLQAVLLGRAWRRHRVMQWSATVACAVMVGVLLLSAGIGAVEWRATARAESPYSDLLDTLAVAPAGYVLLGSHSLYEAIYPFTPSRHVVRVVSERNADTLIATIRARPGPVWMLGHPLEHEAWRRVFDQLAAEGYITPGAWYDTLRLEMLTLVPPDTRTQPDVAFADATTLREAAWRSTVSPGDMLSVELVWDVPEHAIESLVFVHVRTLEHETIAQIDHRPEWTAGRVIQKVAVPLPPDAQAGTYRLVVGRYIPATGERVLLADGASEYELGTITIEATGK</sequence>
<feature type="transmembrane region" description="Helical" evidence="1">
    <location>
        <begin position="125"/>
        <end position="150"/>
    </location>
</feature>
<dbReference type="RefSeq" id="WP_054492387.1">
    <property type="nucleotide sequence ID" value="NZ_BBZA01000059.1"/>
</dbReference>
<keyword evidence="1" id="KW-1133">Transmembrane helix</keyword>
<feature type="transmembrane region" description="Helical" evidence="1">
    <location>
        <begin position="85"/>
        <end position="105"/>
    </location>
</feature>
<accession>A0A0M8K8J3</accession>
<comment type="caution">
    <text evidence="2">The sequence shown here is derived from an EMBL/GenBank/DDBJ whole genome shotgun (WGS) entry which is preliminary data.</text>
</comment>
<dbReference type="AlphaFoldDB" id="A0A0M8K8J3"/>
<dbReference type="STRING" id="872965.SE16_02960"/>
<dbReference type="EMBL" id="BBZA01000059">
    <property type="protein sequence ID" value="GAP62466.1"/>
    <property type="molecule type" value="Genomic_DNA"/>
</dbReference>
<keyword evidence="1" id="KW-0812">Transmembrane</keyword>
<protein>
    <submittedName>
        <fullName evidence="2">Uncharacterized protein</fullName>
    </submittedName>
</protein>
<name>A0A0M8K8J3_9CHLR</name>
<evidence type="ECO:0000256" key="1">
    <source>
        <dbReference type="SAM" id="Phobius"/>
    </source>
</evidence>
<keyword evidence="1" id="KW-0472">Membrane</keyword>
<feature type="transmembrane region" description="Helical" evidence="1">
    <location>
        <begin position="12"/>
        <end position="34"/>
    </location>
</feature>
<dbReference type="EMBL" id="LGKN01000003">
    <property type="protein sequence ID" value="KPL89424.1"/>
    <property type="molecule type" value="Genomic_DNA"/>
</dbReference>
<evidence type="ECO:0000313" key="3">
    <source>
        <dbReference type="EMBL" id="KPL89424.1"/>
    </source>
</evidence>
<feature type="transmembrane region" description="Helical" evidence="1">
    <location>
        <begin position="157"/>
        <end position="181"/>
    </location>
</feature>
<dbReference type="Proteomes" id="UP000050502">
    <property type="component" value="Unassembled WGS sequence"/>
</dbReference>
<proteinExistence type="predicted"/>
<reference evidence="3 5" key="2">
    <citation type="submission" date="2015-07" db="EMBL/GenBank/DDBJ databases">
        <title>Whole genome sequence of Ardenticatena maritima DSM 23922.</title>
        <authorList>
            <person name="Hemp J."/>
            <person name="Ward L.M."/>
            <person name="Pace L.A."/>
            <person name="Fischer W.W."/>
        </authorList>
    </citation>
    <scope>NUCLEOTIDE SEQUENCE [LARGE SCALE GENOMIC DNA]</scope>
    <source>
        <strain evidence="3 5">110S</strain>
    </source>
</reference>
<evidence type="ECO:0000313" key="5">
    <source>
        <dbReference type="Proteomes" id="UP000050502"/>
    </source>
</evidence>
<evidence type="ECO:0000313" key="2">
    <source>
        <dbReference type="EMBL" id="GAP62466.1"/>
    </source>
</evidence>
<dbReference type="InParanoid" id="A0A0M8K8J3"/>
<reference evidence="4" key="3">
    <citation type="submission" date="2015-08" db="EMBL/GenBank/DDBJ databases">
        <title>Draft Genome Sequence of a Heterotrophic Facultative Anaerobic Bacterium Ardenticatena maritima Strain 110S.</title>
        <authorList>
            <person name="Kawaichi S."/>
            <person name="Yoshida T."/>
            <person name="Sako Y."/>
            <person name="Nakamura R."/>
        </authorList>
    </citation>
    <scope>NUCLEOTIDE SEQUENCE [LARGE SCALE GENOMIC DNA]</scope>
    <source>
        <strain evidence="4">110S</strain>
    </source>
</reference>
<feature type="transmembrane region" description="Helical" evidence="1">
    <location>
        <begin position="258"/>
        <end position="275"/>
    </location>
</feature>
<dbReference type="Proteomes" id="UP000037784">
    <property type="component" value="Unassembled WGS sequence"/>
</dbReference>
<keyword evidence="4" id="KW-1185">Reference proteome</keyword>
<feature type="transmembrane region" description="Helical" evidence="1">
    <location>
        <begin position="211"/>
        <end position="238"/>
    </location>
</feature>
<reference evidence="2 4" key="1">
    <citation type="journal article" date="2015" name="Genome Announc.">
        <title>Draft Genome Sequence of a Heterotrophic Facultative Anaerobic Thermophilic Bacterium, Ardenticatena maritima Strain 110ST.</title>
        <authorList>
            <person name="Kawaichi S."/>
            <person name="Yoshida T."/>
            <person name="Sako Y."/>
            <person name="Nakamura R."/>
        </authorList>
    </citation>
    <scope>NUCLEOTIDE SEQUENCE [LARGE SCALE GENOMIC DNA]</scope>
    <source>
        <strain evidence="2 4">110S</strain>
    </source>
</reference>